<protein>
    <submittedName>
        <fullName evidence="1">Uncharacterized protein</fullName>
    </submittedName>
</protein>
<comment type="caution">
    <text evidence="1">The sequence shown here is derived from an EMBL/GenBank/DDBJ whole genome shotgun (WGS) entry which is preliminary data.</text>
</comment>
<gene>
    <name evidence="1" type="ORF">H6G72_18810</name>
</gene>
<dbReference type="Proteomes" id="UP000641954">
    <property type="component" value="Unassembled WGS sequence"/>
</dbReference>
<keyword evidence="2" id="KW-1185">Reference proteome</keyword>
<dbReference type="RefSeq" id="WP_190879442.1">
    <property type="nucleotide sequence ID" value="NZ_JACJSK010000028.1"/>
</dbReference>
<evidence type="ECO:0000313" key="1">
    <source>
        <dbReference type="EMBL" id="MBD2545850.1"/>
    </source>
</evidence>
<dbReference type="EMBL" id="JACJSK010000028">
    <property type="protein sequence ID" value="MBD2545850.1"/>
    <property type="molecule type" value="Genomic_DNA"/>
</dbReference>
<proteinExistence type="predicted"/>
<organism evidence="1 2">
    <name type="scientific">Planktothricoides raciborskii FACHB-1370</name>
    <dbReference type="NCBI Taxonomy" id="2949576"/>
    <lineage>
        <taxon>Bacteria</taxon>
        <taxon>Bacillati</taxon>
        <taxon>Cyanobacteriota</taxon>
        <taxon>Cyanophyceae</taxon>
        <taxon>Oscillatoriophycideae</taxon>
        <taxon>Oscillatoriales</taxon>
        <taxon>Oscillatoriaceae</taxon>
        <taxon>Planktothricoides</taxon>
    </lineage>
</organism>
<name>A0ABR8EJ50_9CYAN</name>
<accession>A0ABR8EJ50</accession>
<evidence type="ECO:0000313" key="2">
    <source>
        <dbReference type="Proteomes" id="UP000641954"/>
    </source>
</evidence>
<sequence>MYNFGLGAMSCLRAAPFGLLMLKLSKLFTLMLGDINIRQYNLFLRNVGTHGEYAIAIA</sequence>
<reference evidence="1 2" key="1">
    <citation type="journal article" date="2020" name="ISME J.">
        <title>Comparative genomics reveals insights into cyanobacterial evolution and habitat adaptation.</title>
        <authorList>
            <person name="Chen M.Y."/>
            <person name="Teng W.K."/>
            <person name="Zhao L."/>
            <person name="Hu C.X."/>
            <person name="Zhou Y.K."/>
            <person name="Han B.P."/>
            <person name="Song L.R."/>
            <person name="Shu W.S."/>
        </authorList>
    </citation>
    <scope>NUCLEOTIDE SEQUENCE [LARGE SCALE GENOMIC DNA]</scope>
    <source>
        <strain evidence="1 2">FACHB-1370</strain>
    </source>
</reference>